<evidence type="ECO:0000256" key="3">
    <source>
        <dbReference type="SAM" id="Phobius"/>
    </source>
</evidence>
<dbReference type="PANTHER" id="PTHR40094:SF1">
    <property type="entry name" value="UBIQUITIN DOMAIN-CONTAINING PROTEIN"/>
    <property type="match status" value="1"/>
</dbReference>
<dbReference type="SUPFAM" id="SSF48239">
    <property type="entry name" value="Terpenoid cyclases/Protein prenyltransferases"/>
    <property type="match status" value="1"/>
</dbReference>
<evidence type="ECO:0000256" key="2">
    <source>
        <dbReference type="ARBA" id="ARBA00022729"/>
    </source>
</evidence>
<accession>A0A2M8DNG0</accession>
<feature type="domain" description="Alpha-2-macroglobulin" evidence="5">
    <location>
        <begin position="1425"/>
        <end position="1515"/>
    </location>
</feature>
<dbReference type="Gene3D" id="2.60.40.3710">
    <property type="match status" value="1"/>
</dbReference>
<comment type="caution">
    <text evidence="6">The sequence shown here is derived from an EMBL/GenBank/DDBJ whole genome shotgun (WGS) entry which is preliminary data.</text>
</comment>
<dbReference type="Proteomes" id="UP000228875">
    <property type="component" value="Unassembled WGS sequence"/>
</dbReference>
<evidence type="ECO:0008006" key="8">
    <source>
        <dbReference type="Google" id="ProtNLM"/>
    </source>
</evidence>
<evidence type="ECO:0000313" key="6">
    <source>
        <dbReference type="EMBL" id="PJB99602.1"/>
    </source>
</evidence>
<dbReference type="InterPro" id="IPR011625">
    <property type="entry name" value="A2M_N_BRD"/>
</dbReference>
<keyword evidence="2" id="KW-0732">Signal</keyword>
<dbReference type="SMART" id="SM01419">
    <property type="entry name" value="Thiol-ester_cl"/>
    <property type="match status" value="1"/>
</dbReference>
<comment type="similarity">
    <text evidence="1">Belongs to the protease inhibitor I39 (alpha-2-macroglobulin) family. Bacterial alpha-2-macroglobulin subfamily.</text>
</comment>
<evidence type="ECO:0000259" key="4">
    <source>
        <dbReference type="SMART" id="SM01359"/>
    </source>
</evidence>
<dbReference type="GO" id="GO:0005615">
    <property type="term" value="C:extracellular space"/>
    <property type="evidence" value="ECO:0007669"/>
    <property type="project" value="InterPro"/>
</dbReference>
<reference evidence="7" key="1">
    <citation type="submission" date="2017-09" db="EMBL/GenBank/DDBJ databases">
        <title>Depth-based differentiation of microbial function through sediment-hosted aquifers and enrichment of novel symbionts in the deep terrestrial subsurface.</title>
        <authorList>
            <person name="Probst A.J."/>
            <person name="Ladd B."/>
            <person name="Jarett J.K."/>
            <person name="Geller-Mcgrath D.E."/>
            <person name="Sieber C.M.K."/>
            <person name="Emerson J.B."/>
            <person name="Anantharaman K."/>
            <person name="Thomas B.C."/>
            <person name="Malmstrom R."/>
            <person name="Stieglmeier M."/>
            <person name="Klingl A."/>
            <person name="Woyke T."/>
            <person name="Ryan C.M."/>
            <person name="Banfield J.F."/>
        </authorList>
    </citation>
    <scope>NUCLEOTIDE SEQUENCE [LARGE SCALE GENOMIC DNA]</scope>
</reference>
<dbReference type="Pfam" id="PF13205">
    <property type="entry name" value="Big_5"/>
    <property type="match status" value="1"/>
</dbReference>
<dbReference type="Pfam" id="PF17962">
    <property type="entry name" value="bMG6"/>
    <property type="match status" value="1"/>
</dbReference>
<dbReference type="Pfam" id="PF00207">
    <property type="entry name" value="A2M"/>
    <property type="match status" value="1"/>
</dbReference>
<feature type="transmembrane region" description="Helical" evidence="3">
    <location>
        <begin position="14"/>
        <end position="34"/>
    </location>
</feature>
<dbReference type="InterPro" id="IPR032812">
    <property type="entry name" value="SbsA_Ig"/>
</dbReference>
<dbReference type="Gene3D" id="2.60.40.1930">
    <property type="match status" value="1"/>
</dbReference>
<dbReference type="SMART" id="SM01360">
    <property type="entry name" value="A2M"/>
    <property type="match status" value="1"/>
</dbReference>
<keyword evidence="3" id="KW-1133">Transmembrane helix</keyword>
<keyword evidence="3" id="KW-0812">Transmembrane</keyword>
<feature type="domain" description="Alpha-2-macroglobulin bait region" evidence="4">
    <location>
        <begin position="1226"/>
        <end position="1366"/>
    </location>
</feature>
<dbReference type="Pfam" id="PF07678">
    <property type="entry name" value="TED_complement"/>
    <property type="match status" value="1"/>
</dbReference>
<dbReference type="CDD" id="cd02891">
    <property type="entry name" value="A2M_like"/>
    <property type="match status" value="1"/>
</dbReference>
<dbReference type="PANTHER" id="PTHR40094">
    <property type="entry name" value="ALPHA-2-MACROGLOBULIN HOMOLOG"/>
    <property type="match status" value="1"/>
</dbReference>
<dbReference type="InterPro" id="IPR008930">
    <property type="entry name" value="Terpenoid_cyclase/PrenylTrfase"/>
</dbReference>
<protein>
    <recommendedName>
        <fullName evidence="8">Alpha-2-macroglobulin domain-containing protein</fullName>
    </recommendedName>
</protein>
<sequence length="2146" mass="248515">MLRDYLQKISRKKIFVSILILIIIVTAVSSFYFLRKRPKIFKPYYTQVYRLVNEKISQSAALVIYLPTKIEKEIAQKNVKFYPEIEGEWLPSEKEKEIVFKPKEKLKLNRYYLAELTTADGGLIRSDFLVTEDPEIIAIFPKEGSEAPENSEITIVFNRPMVPLTTLGYLEEKEVPVEILPETKGRFKWITTSNLQFIPEERLQRSSHYKVKIKSGLVSMDGLEVKGKEIEFITRKLRYLDLTQGQIIYNQPISIYFNQPVDLEKTKKEITLIDNRTGKEIPFIAEYGKELKRKEISEVSGSKIFRNFLASLSASFGFEFPKVLEKEEIDQTIIQIYNEADRFGRKKFWDFENNYTLKINKAYPIEGDVNLDEERVTNVWVTSPIAQISAQSNRTEYASPEFFDPQGRLWVSFYEEIDLAKSKISAPKLKEIGYGEKCKEEGEEETQCEKVPDKKRIFLIFQGDKISLGENLEINFEKITNLEGIVINREPIKKIITSYPKFKILKTFPQQNSTEASLTELIICSNTPISVPAKEDLRNYFKANLDYEIKSWGKSWKVTYFEEKCKVGEFQTRINYGLMPLSEYSLEIKLEDVFSQREDLILNLTTGEMPSYHLSFYYLQKSYNVTTPEKTKLTYATENMEYLNLEICKLSASDFLYYLENKPNYYDPPSVVGNCQEKIEDKIELPKKYWIKNYFKIDIKNYFENPTGHYILTFSHPNYLASYWERGQNIYRPVYERTYLTITNLAVAEKRISPQQASYGLKEPLSSKQLEELSNLYWVINLSTLEPVSKAKVELYRGKEKYQIIPAGVYYTNEEGIASTDVIYDLKGVIVSKNGDSTLIPSRESRLDWAEMASLAQKIYLYTDKPIYRPGQEVFIKGIYRIGYDGSYEIFREKPINLKVFNSKGDQIFNQDLEINDFGTFDTKLILENNAPLGSYRICAKDYSCIYFDVQEYVPAPFEVKLKTDKDEYISKETLNLEVEANYYFGVPLEGGEVSYTISSQNYYFDRYKDEYFDFDSRWYYWPPHPYGDKFILRGETSLDSQGKAKISQPLDLEKFFKEKEDRKSKIIVVDVTVKNPQGRSISAQKSFILHSGEFYLGLKTDKSFFGKNEKVNLRVKSVDTQGKEISVKNVNLALYKIDWIFAKRQEAGGGYGYQWEKKRELINKFNFNIDAKGNYSQLIEISKEGEYEVEVSAQDKKNNLIFAIYELYVFGEGEVRIKPTTDTKLEIEAEKTDLNIGEEGKIIIKSPYSRAKAFISIERGKIFDYQIKEIKGNLYSFNFLTKEEYLPNVYLSVLLVSNKPEIKFGEVEFQINRERKELDIEVKSDKKFYLPGEEVNLDILTKDYTGKGVPAEVSISVVDLSVLALKGNPKKNPLIFFYGGFPLAVSTASNIKDILVEVEIPTKGGAGMAPEALAKKVRGIFRETALWQAAVRTDEEGKAQVKFSLPDNLTTWQTETLGLTEDTKLGVNYIEFLTKKELMVIPLKPRFIIPGDIFQIGAQIFNQSKDVQKIKIKFESQTLILKDDSEKEITLKPQKTATVFFKVEAPSQSPEKEHKFLISAKSDKLEDTVIQTINVTPNNTYEVTATSNYTTAPVFKEYVFLPENILKDRGELQVKSSATLAVFLSDALNYLLQFPYGCSEQIASKLDAIAIVKRGLNLPNIGEKFKLEKIKYQDKEYTIDEVVEIGLVKLYNNQNFDGGFSFWRGGKSNFHLTLHVLDTLNNLSLAGFKINQDSLAQASDYVYKEITTNHDLYQDKNNVILAAYTLFSLPNFKKDGALRGKIIEIANDDLFLQEKISNNSLAYLAILLNEGFDLRLKNKIFDILDNRIDIDGRGAFLETGKNFNWQYYETPIKNTALYLKAQVARKSENPILEKVLRWILNSREKDGAWGSTQNTISVIDALTDYLEWKKETESNFFLELFINEKSEGKFNFNPQTILDQFKKEIPIENLKFNENNIVSFQKTNFNQLPNAYYYDLSLKYYLPSDQIPPRDEGFSISREFYHLDDKENKNPLSKAKVGKILRGHLEITVPKTRKFVMVEDFIPAGMEIVNLDLATEQKSLLVEEYYKDRNYWREHFDRSLYPDFKETYDDRVFLYLENLSPGVYEFDYYVRALIKGKFSHLPAQVSEMYFPENFGRTAGSYFEIE</sequence>
<dbReference type="InterPro" id="IPR002890">
    <property type="entry name" value="MG2"/>
</dbReference>
<dbReference type="InterPro" id="IPR047565">
    <property type="entry name" value="Alpha-macroglob_thiol-ester_cl"/>
</dbReference>
<dbReference type="InterPro" id="IPR001599">
    <property type="entry name" value="Macroglobln_a2"/>
</dbReference>
<evidence type="ECO:0000313" key="7">
    <source>
        <dbReference type="Proteomes" id="UP000228875"/>
    </source>
</evidence>
<dbReference type="SMART" id="SM01359">
    <property type="entry name" value="A2M_N_2"/>
    <property type="match status" value="1"/>
</dbReference>
<dbReference type="Gene3D" id="2.20.130.20">
    <property type="match status" value="1"/>
</dbReference>
<evidence type="ECO:0000259" key="5">
    <source>
        <dbReference type="SMART" id="SM01360"/>
    </source>
</evidence>
<organism evidence="6 7">
    <name type="scientific">Candidatus Nealsonbacteria bacterium CG_4_9_14_0_8_um_filter_35_12</name>
    <dbReference type="NCBI Taxonomy" id="1974692"/>
    <lineage>
        <taxon>Bacteria</taxon>
        <taxon>Candidatus Nealsoniibacteriota</taxon>
    </lineage>
</organism>
<dbReference type="InterPro" id="IPR051802">
    <property type="entry name" value="YfhM-like"/>
</dbReference>
<dbReference type="Pfam" id="PF07703">
    <property type="entry name" value="A2M_BRD"/>
    <property type="match status" value="1"/>
</dbReference>
<keyword evidence="3" id="KW-0472">Membrane</keyword>
<dbReference type="InterPro" id="IPR041246">
    <property type="entry name" value="Bact_MG10"/>
</dbReference>
<name>A0A2M8DNG0_9BACT</name>
<dbReference type="InterPro" id="IPR041462">
    <property type="entry name" value="Bact_A2M_MG6"/>
</dbReference>
<dbReference type="Pfam" id="PF17973">
    <property type="entry name" value="bMG10"/>
    <property type="match status" value="1"/>
</dbReference>
<proteinExistence type="inferred from homology"/>
<evidence type="ECO:0000256" key="1">
    <source>
        <dbReference type="ARBA" id="ARBA00010556"/>
    </source>
</evidence>
<dbReference type="Gene3D" id="1.50.10.20">
    <property type="match status" value="1"/>
</dbReference>
<dbReference type="GO" id="GO:0004866">
    <property type="term" value="F:endopeptidase inhibitor activity"/>
    <property type="evidence" value="ECO:0007669"/>
    <property type="project" value="InterPro"/>
</dbReference>
<dbReference type="EMBL" id="PFTB01000019">
    <property type="protein sequence ID" value="PJB99602.1"/>
    <property type="molecule type" value="Genomic_DNA"/>
</dbReference>
<dbReference type="Pfam" id="PF01835">
    <property type="entry name" value="MG2"/>
    <property type="match status" value="1"/>
</dbReference>
<dbReference type="InterPro" id="IPR011626">
    <property type="entry name" value="Alpha-macroglobulin_TED"/>
</dbReference>
<gene>
    <name evidence="6" type="ORF">CO077_00865</name>
</gene>